<comment type="function">
    <text evidence="5">Could be a nuclease involved in processing of the 5'-end of pre-16S rRNA.</text>
</comment>
<dbReference type="InterPro" id="IPR005227">
    <property type="entry name" value="YqgF"/>
</dbReference>
<organism evidence="7 8">
    <name type="scientific">Bulleidia extructa W1219</name>
    <dbReference type="NCBI Taxonomy" id="679192"/>
    <lineage>
        <taxon>Bacteria</taxon>
        <taxon>Bacillati</taxon>
        <taxon>Bacillota</taxon>
        <taxon>Erysipelotrichia</taxon>
        <taxon>Erysipelotrichales</taxon>
        <taxon>Erysipelotrichaceae</taxon>
        <taxon>Bulleidia</taxon>
    </lineage>
</organism>
<dbReference type="HAMAP" id="MF_00651">
    <property type="entry name" value="Nuclease_YqgF"/>
    <property type="match status" value="1"/>
</dbReference>
<evidence type="ECO:0000259" key="6">
    <source>
        <dbReference type="SMART" id="SM00732"/>
    </source>
</evidence>
<sequence length="140" mass="15853">MSKYLGLDLGSVTCGVSASETGLIAHTVETIRFKNEDYNEAMDKVLAIIEREKPDEIVLGYPLLLNGDVGPRAQLSEEFKEVLEEECGLPVHLMDERFTTVEAEEILLQADISRKKRKKKIDQLAAVQILQYYLDRIGKR</sequence>
<feature type="domain" description="YqgF/RNase H-like" evidence="6">
    <location>
        <begin position="2"/>
        <end position="103"/>
    </location>
</feature>
<dbReference type="GO" id="GO:0004518">
    <property type="term" value="F:nuclease activity"/>
    <property type="evidence" value="ECO:0007669"/>
    <property type="project" value="UniProtKB-KW"/>
</dbReference>
<evidence type="ECO:0000313" key="7">
    <source>
        <dbReference type="EMBL" id="EFC05426.1"/>
    </source>
</evidence>
<evidence type="ECO:0000256" key="3">
    <source>
        <dbReference type="ARBA" id="ARBA00022722"/>
    </source>
</evidence>
<dbReference type="Pfam" id="PF03652">
    <property type="entry name" value="RuvX"/>
    <property type="match status" value="1"/>
</dbReference>
<dbReference type="PANTHER" id="PTHR33317:SF4">
    <property type="entry name" value="POLYNUCLEOTIDYL TRANSFERASE, RIBONUCLEASE H-LIKE SUPERFAMILY PROTEIN"/>
    <property type="match status" value="1"/>
</dbReference>
<keyword evidence="2 5" id="KW-0690">Ribosome biogenesis</keyword>
<dbReference type="EMBL" id="ADFR01000014">
    <property type="protein sequence ID" value="EFC05426.1"/>
    <property type="molecule type" value="Genomic_DNA"/>
</dbReference>
<comment type="subcellular location">
    <subcellularLocation>
        <location evidence="5">Cytoplasm</location>
    </subcellularLocation>
</comment>
<proteinExistence type="inferred from homology"/>
<dbReference type="NCBIfam" id="TIGR00250">
    <property type="entry name" value="RNAse_H_YqgF"/>
    <property type="match status" value="1"/>
</dbReference>
<dbReference type="OrthoDB" id="9796140at2"/>
<dbReference type="PANTHER" id="PTHR33317">
    <property type="entry name" value="POLYNUCLEOTIDYL TRANSFERASE, RIBONUCLEASE H-LIKE SUPERFAMILY PROTEIN"/>
    <property type="match status" value="1"/>
</dbReference>
<evidence type="ECO:0000313" key="8">
    <source>
        <dbReference type="Proteomes" id="UP000005017"/>
    </source>
</evidence>
<gene>
    <name evidence="7" type="ORF">HMPREF9013_0363</name>
</gene>
<dbReference type="InterPro" id="IPR037027">
    <property type="entry name" value="YqgF/RNaseH-like_dom_sf"/>
</dbReference>
<dbReference type="SUPFAM" id="SSF53098">
    <property type="entry name" value="Ribonuclease H-like"/>
    <property type="match status" value="1"/>
</dbReference>
<dbReference type="EC" id="3.1.-.-" evidence="5"/>
<dbReference type="Gene3D" id="3.30.420.140">
    <property type="entry name" value="YqgF/RNase H-like domain"/>
    <property type="match status" value="1"/>
</dbReference>
<evidence type="ECO:0000256" key="1">
    <source>
        <dbReference type="ARBA" id="ARBA00022490"/>
    </source>
</evidence>
<comment type="similarity">
    <text evidence="5">Belongs to the YqgF HJR family.</text>
</comment>
<keyword evidence="8" id="KW-1185">Reference proteome</keyword>
<keyword evidence="1 5" id="KW-0963">Cytoplasm</keyword>
<dbReference type="STRING" id="679192.HMPREF9013_0363"/>
<dbReference type="CDD" id="cd16964">
    <property type="entry name" value="YqgF"/>
    <property type="match status" value="1"/>
</dbReference>
<dbReference type="GO" id="GO:0016788">
    <property type="term" value="F:hydrolase activity, acting on ester bonds"/>
    <property type="evidence" value="ECO:0007669"/>
    <property type="project" value="UniProtKB-UniRule"/>
</dbReference>
<evidence type="ECO:0000256" key="2">
    <source>
        <dbReference type="ARBA" id="ARBA00022517"/>
    </source>
</evidence>
<reference evidence="8" key="1">
    <citation type="submission" date="2009-12" db="EMBL/GenBank/DDBJ databases">
        <title>Sequence of Clostridiales genomosp. BVAB3 str. UPII9-5.</title>
        <authorList>
            <person name="Madupu R."/>
            <person name="Durkin A.S."/>
            <person name="Torralba M."/>
            <person name="Methe B."/>
            <person name="Sutton G.G."/>
            <person name="Strausberg R.L."/>
            <person name="Nelson K.E."/>
        </authorList>
    </citation>
    <scope>NUCLEOTIDE SEQUENCE [LARGE SCALE GENOMIC DNA]</scope>
    <source>
        <strain evidence="8">W1219</strain>
    </source>
</reference>
<dbReference type="SMART" id="SM00732">
    <property type="entry name" value="YqgFc"/>
    <property type="match status" value="1"/>
</dbReference>
<name>D2MPX3_9FIRM</name>
<dbReference type="GO" id="GO:0000967">
    <property type="term" value="P:rRNA 5'-end processing"/>
    <property type="evidence" value="ECO:0007669"/>
    <property type="project" value="UniProtKB-UniRule"/>
</dbReference>
<dbReference type="GO" id="GO:0005829">
    <property type="term" value="C:cytosol"/>
    <property type="evidence" value="ECO:0007669"/>
    <property type="project" value="TreeGrafter"/>
</dbReference>
<dbReference type="InterPro" id="IPR006641">
    <property type="entry name" value="YqgF/RNaseH-like_dom"/>
</dbReference>
<dbReference type="RefSeq" id="WP_006627436.1">
    <property type="nucleotide sequence ID" value="NZ_ADFR01000014.1"/>
</dbReference>
<accession>D2MPX3</accession>
<keyword evidence="4 5" id="KW-0378">Hydrolase</keyword>
<evidence type="ECO:0000256" key="4">
    <source>
        <dbReference type="ARBA" id="ARBA00022801"/>
    </source>
</evidence>
<dbReference type="AlphaFoldDB" id="D2MPX3"/>
<protein>
    <recommendedName>
        <fullName evidence="5">Putative pre-16S rRNA nuclease</fullName>
        <ecNumber evidence="5">3.1.-.-</ecNumber>
    </recommendedName>
</protein>
<comment type="caution">
    <text evidence="7">The sequence shown here is derived from an EMBL/GenBank/DDBJ whole genome shotgun (WGS) entry which is preliminary data.</text>
</comment>
<dbReference type="eggNOG" id="COG0816">
    <property type="taxonomic scope" value="Bacteria"/>
</dbReference>
<evidence type="ECO:0000256" key="5">
    <source>
        <dbReference type="HAMAP-Rule" id="MF_00651"/>
    </source>
</evidence>
<dbReference type="InterPro" id="IPR012337">
    <property type="entry name" value="RNaseH-like_sf"/>
</dbReference>
<dbReference type="Proteomes" id="UP000005017">
    <property type="component" value="Unassembled WGS sequence"/>
</dbReference>
<keyword evidence="3 5" id="KW-0540">Nuclease</keyword>